<dbReference type="InterPro" id="IPR013486">
    <property type="entry name" value="SpoIID/LytB"/>
</dbReference>
<evidence type="ECO:0000313" key="4">
    <source>
        <dbReference type="EMBL" id="VTQ94093.1"/>
    </source>
</evidence>
<keyword evidence="5" id="KW-1185">Reference proteome</keyword>
<feature type="domain" description="Sporulation stage II protein D amidase enhancer LytB N-terminal" evidence="3">
    <location>
        <begin position="85"/>
        <end position="190"/>
    </location>
</feature>
<dbReference type="AlphaFoldDB" id="A0A4U9RSZ6"/>
<gene>
    <name evidence="4" type="ORF">NCTC503_02254</name>
</gene>
<organism evidence="4 5">
    <name type="scientific">Hathewaya histolytica</name>
    <name type="common">Clostridium histolyticum</name>
    <dbReference type="NCBI Taxonomy" id="1498"/>
    <lineage>
        <taxon>Bacteria</taxon>
        <taxon>Bacillati</taxon>
        <taxon>Bacillota</taxon>
        <taxon>Clostridia</taxon>
        <taxon>Eubacteriales</taxon>
        <taxon>Clostridiaceae</taxon>
        <taxon>Hathewaya</taxon>
    </lineage>
</organism>
<keyword evidence="2" id="KW-0812">Transmembrane</keyword>
<name>A0A4U9RSZ6_HATHI</name>
<feature type="transmembrane region" description="Helical" evidence="2">
    <location>
        <begin position="12"/>
        <end position="33"/>
    </location>
</feature>
<feature type="region of interest" description="Disordered" evidence="1">
    <location>
        <begin position="42"/>
        <end position="65"/>
    </location>
</feature>
<dbReference type="GO" id="GO:0030435">
    <property type="term" value="P:sporulation resulting in formation of a cellular spore"/>
    <property type="evidence" value="ECO:0007669"/>
    <property type="project" value="InterPro"/>
</dbReference>
<evidence type="ECO:0000256" key="1">
    <source>
        <dbReference type="SAM" id="MobiDB-lite"/>
    </source>
</evidence>
<keyword evidence="2" id="KW-0472">Membrane</keyword>
<dbReference type="KEGG" id="hhw:NCTC503_02254"/>
<dbReference type="InterPro" id="IPR014225">
    <property type="entry name" value="Spore_II_D_firmicutes"/>
</dbReference>
<dbReference type="NCBIfam" id="TIGR02870">
    <property type="entry name" value="spore_II_D"/>
    <property type="match status" value="1"/>
</dbReference>
<dbReference type="InterPro" id="IPR013693">
    <property type="entry name" value="SpoIID/LytB_N"/>
</dbReference>
<evidence type="ECO:0000256" key="2">
    <source>
        <dbReference type="SAM" id="Phobius"/>
    </source>
</evidence>
<dbReference type="Proteomes" id="UP000308489">
    <property type="component" value="Chromosome 1"/>
</dbReference>
<evidence type="ECO:0000313" key="5">
    <source>
        <dbReference type="Proteomes" id="UP000308489"/>
    </source>
</evidence>
<dbReference type="InterPro" id="IPR051922">
    <property type="entry name" value="Bact_Sporulation_Assoc"/>
</dbReference>
<dbReference type="PANTHER" id="PTHR30032">
    <property type="entry name" value="N-ACETYLMURAMOYL-L-ALANINE AMIDASE-RELATED"/>
    <property type="match status" value="1"/>
</dbReference>
<evidence type="ECO:0000259" key="3">
    <source>
        <dbReference type="Pfam" id="PF08486"/>
    </source>
</evidence>
<protein>
    <submittedName>
        <fullName evidence="4">Stage II sporulation protein D</fullName>
    </submittedName>
</protein>
<proteinExistence type="predicted"/>
<dbReference type="OrthoDB" id="9794671at2"/>
<accession>A0A4U9RSZ6</accession>
<keyword evidence="2" id="KW-1133">Transmembrane helix</keyword>
<sequence>MRKVIVSFKLKDILVGFIIFNLFIIILSVTIMGKNKGNDSKVVQKNESVPKVESKSTNSKDEKNEKKEILKNKIDSKVNIYLSKDKKVVQLDIEDYIIGVVSAEMPANFGEEALKAQAVAARTYTVAHLKSIFKGGCNLNQNADLCDTVHCQAYINKEKRLNSWPKSQRLELYKKVEQAVKDTKGEVLSYNDELVMNPYYFAVSSGNTENSEDVFAKGAPYLKSVESPGEEIAPKFKKEFSFSKNEFINSMKTKFPNLKIDSNNIEQNIQIISRSNAGSISQIKIGNTVTTGKVVRSIMGLTSSNFKVSFQGNHIKFSCKGYGHGVGMSQWGASVMAKEGKKYNEILNHYYSGTSITKLKYK</sequence>
<dbReference type="Pfam" id="PF08486">
    <property type="entry name" value="SpoIID"/>
    <property type="match status" value="1"/>
</dbReference>
<dbReference type="EMBL" id="LR590481">
    <property type="protein sequence ID" value="VTQ94093.1"/>
    <property type="molecule type" value="Genomic_DNA"/>
</dbReference>
<dbReference type="RefSeq" id="WP_138210798.1">
    <property type="nucleotide sequence ID" value="NZ_CBCRUQ010000002.1"/>
</dbReference>
<dbReference type="GO" id="GO:0030288">
    <property type="term" value="C:outer membrane-bounded periplasmic space"/>
    <property type="evidence" value="ECO:0007669"/>
    <property type="project" value="TreeGrafter"/>
</dbReference>
<dbReference type="NCBIfam" id="TIGR02669">
    <property type="entry name" value="SpoIID_LytB"/>
    <property type="match status" value="1"/>
</dbReference>
<dbReference type="PANTHER" id="PTHR30032:SF4">
    <property type="entry name" value="AMIDASE ENHANCER"/>
    <property type="match status" value="1"/>
</dbReference>
<reference evidence="4 5" key="1">
    <citation type="submission" date="2019-05" db="EMBL/GenBank/DDBJ databases">
        <authorList>
            <consortium name="Pathogen Informatics"/>
        </authorList>
    </citation>
    <scope>NUCLEOTIDE SEQUENCE [LARGE SCALE GENOMIC DNA]</scope>
    <source>
        <strain evidence="4 5">NCTC503</strain>
    </source>
</reference>